<dbReference type="EMBL" id="NBSK02000005">
    <property type="protein sequence ID" value="KAJ0203194.1"/>
    <property type="molecule type" value="Genomic_DNA"/>
</dbReference>
<dbReference type="InterPro" id="IPR052579">
    <property type="entry name" value="Zinc_finger_SWIM"/>
</dbReference>
<evidence type="ECO:0000313" key="1">
    <source>
        <dbReference type="EMBL" id="KAJ0203194.1"/>
    </source>
</evidence>
<gene>
    <name evidence="1" type="ORF">LSAT_V11C500246450</name>
</gene>
<organism evidence="1 2">
    <name type="scientific">Lactuca sativa</name>
    <name type="common">Garden lettuce</name>
    <dbReference type="NCBI Taxonomy" id="4236"/>
    <lineage>
        <taxon>Eukaryota</taxon>
        <taxon>Viridiplantae</taxon>
        <taxon>Streptophyta</taxon>
        <taxon>Embryophyta</taxon>
        <taxon>Tracheophyta</taxon>
        <taxon>Spermatophyta</taxon>
        <taxon>Magnoliopsida</taxon>
        <taxon>eudicotyledons</taxon>
        <taxon>Gunneridae</taxon>
        <taxon>Pentapetalae</taxon>
        <taxon>asterids</taxon>
        <taxon>campanulids</taxon>
        <taxon>Asterales</taxon>
        <taxon>Asteraceae</taxon>
        <taxon>Cichorioideae</taxon>
        <taxon>Cichorieae</taxon>
        <taxon>Lactucinae</taxon>
        <taxon>Lactuca</taxon>
    </lineage>
</organism>
<name>A0A9R1XAA6_LACSA</name>
<proteinExistence type="predicted"/>
<comment type="caution">
    <text evidence="1">The sequence shown here is derived from an EMBL/GenBank/DDBJ whole genome shotgun (WGS) entry which is preliminary data.</text>
</comment>
<dbReference type="Proteomes" id="UP000235145">
    <property type="component" value="Unassembled WGS sequence"/>
</dbReference>
<protein>
    <recommendedName>
        <fullName evidence="3">Protein FAR1-RELATED SEQUENCE</fullName>
    </recommendedName>
</protein>
<evidence type="ECO:0008006" key="3">
    <source>
        <dbReference type="Google" id="ProtNLM"/>
    </source>
</evidence>
<dbReference type="PANTHER" id="PTHR31569:SF4">
    <property type="entry name" value="SWIM-TYPE DOMAIN-CONTAINING PROTEIN"/>
    <property type="match status" value="1"/>
</dbReference>
<accession>A0A9R1XAA6</accession>
<dbReference type="PANTHER" id="PTHR31569">
    <property type="entry name" value="SWIM-TYPE DOMAIN-CONTAINING PROTEIN"/>
    <property type="match status" value="1"/>
</dbReference>
<evidence type="ECO:0000313" key="2">
    <source>
        <dbReference type="Proteomes" id="UP000235145"/>
    </source>
</evidence>
<keyword evidence="2" id="KW-1185">Reference proteome</keyword>
<reference evidence="1 2" key="1">
    <citation type="journal article" date="2017" name="Nat. Commun.">
        <title>Genome assembly with in vitro proximity ligation data and whole-genome triplication in lettuce.</title>
        <authorList>
            <person name="Reyes-Chin-Wo S."/>
            <person name="Wang Z."/>
            <person name="Yang X."/>
            <person name="Kozik A."/>
            <person name="Arikit S."/>
            <person name="Song C."/>
            <person name="Xia L."/>
            <person name="Froenicke L."/>
            <person name="Lavelle D.O."/>
            <person name="Truco M.J."/>
            <person name="Xia R."/>
            <person name="Zhu S."/>
            <person name="Xu C."/>
            <person name="Xu H."/>
            <person name="Xu X."/>
            <person name="Cox K."/>
            <person name="Korf I."/>
            <person name="Meyers B.C."/>
            <person name="Michelmore R.W."/>
        </authorList>
    </citation>
    <scope>NUCLEOTIDE SEQUENCE [LARGE SCALE GENOMIC DNA]</scope>
    <source>
        <strain evidence="2">cv. Salinas</strain>
        <tissue evidence="1">Seedlings</tissue>
    </source>
</reference>
<sequence>MLREHEDTIPLICNYLFINLEGFLHINNIYRIPNVLKYLDDFFLNKYKEIFVSLWIDQYLSFGQRTNNRIESQHSTLKKKNYSLAKFVGTIDRFMKSQLTTITESNVSLKALDMLVEELQRVHQVYSSNYGCKLQNSCGFVGLCV</sequence>
<dbReference type="AlphaFoldDB" id="A0A9R1XAA6"/>